<dbReference type="EMBL" id="DS017004">
    <property type="protein sequence ID" value="KMU88286.1"/>
    <property type="molecule type" value="Genomic_DNA"/>
</dbReference>
<protein>
    <submittedName>
        <fullName evidence="2">Uncharacterized protein</fullName>
    </submittedName>
</protein>
<dbReference type="AlphaFoldDB" id="A0A0J8RUQ8"/>
<organism evidence="2 3">
    <name type="scientific">Coccidioides immitis H538.4</name>
    <dbReference type="NCBI Taxonomy" id="396776"/>
    <lineage>
        <taxon>Eukaryota</taxon>
        <taxon>Fungi</taxon>
        <taxon>Dikarya</taxon>
        <taxon>Ascomycota</taxon>
        <taxon>Pezizomycotina</taxon>
        <taxon>Eurotiomycetes</taxon>
        <taxon>Eurotiomycetidae</taxon>
        <taxon>Onygenales</taxon>
        <taxon>Onygenaceae</taxon>
        <taxon>Coccidioides</taxon>
    </lineage>
</organism>
<reference evidence="3" key="1">
    <citation type="journal article" date="2010" name="Genome Res.">
        <title>Population genomic sequencing of Coccidioides fungi reveals recent hybridization and transposon control.</title>
        <authorList>
            <person name="Neafsey D.E."/>
            <person name="Barker B.M."/>
            <person name="Sharpton T.J."/>
            <person name="Stajich J.E."/>
            <person name="Park D.J."/>
            <person name="Whiston E."/>
            <person name="Hung C.-Y."/>
            <person name="McMahan C."/>
            <person name="White J."/>
            <person name="Sykes S."/>
            <person name="Heiman D."/>
            <person name="Young S."/>
            <person name="Zeng Q."/>
            <person name="Abouelleil A."/>
            <person name="Aftuck L."/>
            <person name="Bessette D."/>
            <person name="Brown A."/>
            <person name="FitzGerald M."/>
            <person name="Lui A."/>
            <person name="Macdonald J.P."/>
            <person name="Priest M."/>
            <person name="Orbach M.J."/>
            <person name="Galgiani J.N."/>
            <person name="Kirkland T.N."/>
            <person name="Cole G.T."/>
            <person name="Birren B.W."/>
            <person name="Henn M.R."/>
            <person name="Taylor J.W."/>
            <person name="Rounsley S.D."/>
        </authorList>
    </citation>
    <scope>NUCLEOTIDE SEQUENCE [LARGE SCALE GENOMIC DNA]</scope>
    <source>
        <strain evidence="3">H538.4</strain>
    </source>
</reference>
<evidence type="ECO:0000313" key="3">
    <source>
        <dbReference type="Proteomes" id="UP000054563"/>
    </source>
</evidence>
<sequence length="166" mass="18736">MAAPAPIPDSDSENKDRNADRKGFSNRTQHEEDCCPSQGEQTAVLCRKRTCKQSSEETTQRIARRDEAELGWVHGDALWQSGRGGRGIQIPQQLDILLLASQAAVMEREKQGGEESFTRWYPNWRGPNVVIRMRKMRYGVALGPGEGEVAIVTNYRGLHYEGQRHN</sequence>
<dbReference type="Proteomes" id="UP000054563">
    <property type="component" value="Unassembled WGS sequence"/>
</dbReference>
<evidence type="ECO:0000256" key="1">
    <source>
        <dbReference type="SAM" id="MobiDB-lite"/>
    </source>
</evidence>
<name>A0A0J8RUQ8_COCIT</name>
<gene>
    <name evidence="2" type="ORF">CIHG_06083</name>
</gene>
<evidence type="ECO:0000313" key="2">
    <source>
        <dbReference type="EMBL" id="KMU88286.1"/>
    </source>
</evidence>
<dbReference type="VEuPathDB" id="FungiDB:CIHG_06083"/>
<accession>A0A0J8RUQ8</accession>
<proteinExistence type="predicted"/>
<feature type="compositionally biased region" description="Basic and acidic residues" evidence="1">
    <location>
        <begin position="12"/>
        <end position="33"/>
    </location>
</feature>
<feature type="region of interest" description="Disordered" evidence="1">
    <location>
        <begin position="1"/>
        <end position="39"/>
    </location>
</feature>